<proteinExistence type="predicted"/>
<feature type="compositionally biased region" description="Basic and acidic residues" evidence="1">
    <location>
        <begin position="96"/>
        <end position="111"/>
    </location>
</feature>
<dbReference type="OrthoDB" id="766386at2759"/>
<evidence type="ECO:0000256" key="1">
    <source>
        <dbReference type="SAM" id="MobiDB-lite"/>
    </source>
</evidence>
<dbReference type="Proteomes" id="UP000324897">
    <property type="component" value="Chromosome 6"/>
</dbReference>
<feature type="compositionally biased region" description="Polar residues" evidence="1">
    <location>
        <begin position="501"/>
        <end position="511"/>
    </location>
</feature>
<dbReference type="PANTHER" id="PTHR33349">
    <property type="entry name" value="EMB|CAB62594.1"/>
    <property type="match status" value="1"/>
</dbReference>
<dbReference type="AlphaFoldDB" id="A0A5J9WQA6"/>
<evidence type="ECO:0000259" key="2">
    <source>
        <dbReference type="SMART" id="SM01054"/>
    </source>
</evidence>
<organism evidence="3 4">
    <name type="scientific">Eragrostis curvula</name>
    <name type="common">weeping love grass</name>
    <dbReference type="NCBI Taxonomy" id="38414"/>
    <lineage>
        <taxon>Eukaryota</taxon>
        <taxon>Viridiplantae</taxon>
        <taxon>Streptophyta</taxon>
        <taxon>Embryophyta</taxon>
        <taxon>Tracheophyta</taxon>
        <taxon>Spermatophyta</taxon>
        <taxon>Magnoliopsida</taxon>
        <taxon>Liliopsida</taxon>
        <taxon>Poales</taxon>
        <taxon>Poaceae</taxon>
        <taxon>PACMAD clade</taxon>
        <taxon>Chloridoideae</taxon>
        <taxon>Eragrostideae</taxon>
        <taxon>Eragrostidinae</taxon>
        <taxon>Eragrostis</taxon>
    </lineage>
</organism>
<feature type="compositionally biased region" description="Low complexity" evidence="1">
    <location>
        <begin position="292"/>
        <end position="303"/>
    </location>
</feature>
<gene>
    <name evidence="3" type="ORF">EJB05_00823</name>
</gene>
<reference evidence="3 4" key="1">
    <citation type="journal article" date="2019" name="Sci. Rep.">
        <title>A high-quality genome of Eragrostis curvula grass provides insights into Poaceae evolution and supports new strategies to enhance forage quality.</title>
        <authorList>
            <person name="Carballo J."/>
            <person name="Santos B.A.C.M."/>
            <person name="Zappacosta D."/>
            <person name="Garbus I."/>
            <person name="Selva J.P."/>
            <person name="Gallo C.A."/>
            <person name="Diaz A."/>
            <person name="Albertini E."/>
            <person name="Caccamo M."/>
            <person name="Echenique V."/>
        </authorList>
    </citation>
    <scope>NUCLEOTIDE SEQUENCE [LARGE SCALE GENOMIC DNA]</scope>
    <source>
        <strain evidence="4">cv. Victoria</strain>
        <tissue evidence="3">Leaf</tissue>
    </source>
</reference>
<evidence type="ECO:0000313" key="3">
    <source>
        <dbReference type="EMBL" id="TVU49510.1"/>
    </source>
</evidence>
<comment type="caution">
    <text evidence="3">The sequence shown here is derived from an EMBL/GenBank/DDBJ whole genome shotgun (WGS) entry which is preliminary data.</text>
</comment>
<name>A0A5J9WQA6_9POAL</name>
<feature type="region of interest" description="Disordered" evidence="1">
    <location>
        <begin position="96"/>
        <end position="122"/>
    </location>
</feature>
<feature type="compositionally biased region" description="Low complexity" evidence="1">
    <location>
        <begin position="565"/>
        <end position="575"/>
    </location>
</feature>
<feature type="non-terminal residue" evidence="3">
    <location>
        <position position="651"/>
    </location>
</feature>
<feature type="compositionally biased region" description="Basic and acidic residues" evidence="1">
    <location>
        <begin position="245"/>
        <end position="256"/>
    </location>
</feature>
<feature type="region of interest" description="Disordered" evidence="1">
    <location>
        <begin position="234"/>
        <end position="577"/>
    </location>
</feature>
<dbReference type="Pfam" id="PF07839">
    <property type="entry name" value="CaM_binding"/>
    <property type="match status" value="1"/>
</dbReference>
<dbReference type="PANTHER" id="PTHR33349:SF37">
    <property type="entry name" value="CALMODULIN-BINDING DOMAIN-CONTAINING PROTEIN"/>
    <property type="match status" value="1"/>
</dbReference>
<feature type="region of interest" description="Disordered" evidence="1">
    <location>
        <begin position="1"/>
        <end position="37"/>
    </location>
</feature>
<feature type="compositionally biased region" description="Polar residues" evidence="1">
    <location>
        <begin position="310"/>
        <end position="333"/>
    </location>
</feature>
<dbReference type="InterPro" id="IPR012417">
    <property type="entry name" value="CaM-bd_dom_pln"/>
</dbReference>
<feature type="domain" description="Calmodulin-binding" evidence="2">
    <location>
        <begin position="509"/>
        <end position="632"/>
    </location>
</feature>
<dbReference type="GO" id="GO:0005516">
    <property type="term" value="F:calmodulin binding"/>
    <property type="evidence" value="ECO:0007669"/>
    <property type="project" value="InterPro"/>
</dbReference>
<sequence>MTEEVVKEVVTSSTAPAAGTVDGNSVPPDIKRKEKPVPHYLRASTRSCHDNCKFGTHHSPESKKHWPVLRAQLRRASTGKQETGRVEILLPKRTGPKKDQKLKISHVKDGHATAPAKPEPTNFKEPMEMVHDHSESIPCIEDLPAEASEPGNQESVAECFVISHDDVADFGDGELSDGAESIELEMPLAIQDSDDSDEQMEDSIPPSQDVCEAEKGSPLNDVYDQSANECVISEKTASQNMMIPKKHEQADPETKSRRSVTKPVKPMVKGTSSVARNTSLRHRSERTSRPKAAGAAVEIATEAKPMSARTEANGTTTATKFSRQKTISPTVTSAMPKVKEIKVASPCNATDSSAKPARLSKPKNSTAKSVLSPSVSLEKQTDRKMTVKNVARNVQVQQKQREEKVTPRPLKLSRSLNMPAKSISSVKVRTVRREKIAPPIKTSKKVSGTENGAADAKEKFVKTASPKVQKPEVINKQSRPGKEKTDTPTLRTRITRASKPATITSTTQSPRKLTFRRGKVLNPDEGSSSSTPRRLRFRPAMAAADAIVRSRGSRVTGKGTGRGAAGARDAGTSRTEVVVLRRRQGGVTGGEEKKQEQVLLNNVIEATASRLVSEAKKSKVKALVGAFETVISLQEGGRAGPPAASSAAVAQ</sequence>
<dbReference type="EMBL" id="RWGY01000002">
    <property type="protein sequence ID" value="TVU49510.1"/>
    <property type="molecule type" value="Genomic_DNA"/>
</dbReference>
<accession>A0A5J9WQA6</accession>
<dbReference type="Gramene" id="TVU49510">
    <property type="protein sequence ID" value="TVU49510"/>
    <property type="gene ID" value="EJB05_00823"/>
</dbReference>
<feature type="compositionally biased region" description="Polar residues" evidence="1">
    <location>
        <begin position="362"/>
        <end position="378"/>
    </location>
</feature>
<dbReference type="SMART" id="SM01054">
    <property type="entry name" value="CaM_binding"/>
    <property type="match status" value="1"/>
</dbReference>
<feature type="region of interest" description="Disordered" evidence="1">
    <location>
        <begin position="193"/>
        <end position="222"/>
    </location>
</feature>
<evidence type="ECO:0000313" key="4">
    <source>
        <dbReference type="Proteomes" id="UP000324897"/>
    </source>
</evidence>
<protein>
    <recommendedName>
        <fullName evidence="2">Calmodulin-binding domain-containing protein</fullName>
    </recommendedName>
</protein>
<keyword evidence="4" id="KW-1185">Reference proteome</keyword>